<proteinExistence type="predicted"/>
<feature type="domain" description="TRAF-type" evidence="7">
    <location>
        <begin position="196"/>
        <end position="245"/>
    </location>
</feature>
<evidence type="ECO:0000256" key="2">
    <source>
        <dbReference type="ARBA" id="ARBA00022771"/>
    </source>
</evidence>
<keyword evidence="1 4" id="KW-0479">Metal-binding</keyword>
<evidence type="ECO:0000259" key="6">
    <source>
        <dbReference type="PROSITE" id="PS50089"/>
    </source>
</evidence>
<dbReference type="Gene3D" id="3.30.40.10">
    <property type="entry name" value="Zinc/RING finger domain, C3HC4 (zinc finger)"/>
    <property type="match status" value="3"/>
</dbReference>
<evidence type="ECO:0000256" key="5">
    <source>
        <dbReference type="SAM" id="MobiDB-lite"/>
    </source>
</evidence>
<reference evidence="8" key="1">
    <citation type="submission" date="2017-05" db="UniProtKB">
        <authorList>
            <consortium name="EnsemblMetazoa"/>
        </authorList>
    </citation>
    <scope>IDENTIFICATION</scope>
</reference>
<feature type="domain" description="TRAF-type" evidence="7">
    <location>
        <begin position="140"/>
        <end position="184"/>
    </location>
</feature>
<dbReference type="PROSITE" id="PS50145">
    <property type="entry name" value="ZF_TRAF"/>
    <property type="match status" value="2"/>
</dbReference>
<evidence type="ECO:0000256" key="4">
    <source>
        <dbReference type="PROSITE-ProRule" id="PRU00207"/>
    </source>
</evidence>
<evidence type="ECO:0008006" key="9">
    <source>
        <dbReference type="Google" id="ProtNLM"/>
    </source>
</evidence>
<name>A0A1X7UL64_AMPQE</name>
<dbReference type="SMART" id="SM00184">
    <property type="entry name" value="RING"/>
    <property type="match status" value="1"/>
</dbReference>
<sequence>MQWRHKEAPRCFMNRMNRQIRILQRPRPSKAVSREDFQFEKEITDFNIECPICLHVIMDDPLQSLCCGRHFCKACISGVEIDCYTRVRSCPICRGDCSDTFPDKNFERIVYSKAVYCMKKNQTQEAQCDWSGKLRDFRDHLSTTCPYDLVECKYKCSQKDILRVDLTDHLENRCMLRPYSCQHCGAKDAYKAITKSHYRVCKNYPVGCSHCSDENVRRSELNQHVKDECPMQRVECAFSWLGCKEWPLRKDAKEHYSDSHHEALSQAYRKLRDDTDELHLHTNKLRLDTNDLRFDTNELFRDVNQLKFDMNIRKIDISALYDSLNEKIYNLKVENAKLKDEMEERINRRCRDLERDLKVLKPPYDQPGFDKQFEATKEVPSTEGASDHDDMQKEEDLESDEKIQEPPPIQKGPLFSLTQ</sequence>
<dbReference type="Pfam" id="PF02176">
    <property type="entry name" value="zf-TRAF"/>
    <property type="match status" value="2"/>
</dbReference>
<dbReference type="SUPFAM" id="SSF57850">
    <property type="entry name" value="RING/U-box"/>
    <property type="match status" value="1"/>
</dbReference>
<dbReference type="InParanoid" id="A0A1X7UL64"/>
<dbReference type="eggNOG" id="KOG0297">
    <property type="taxonomic scope" value="Eukaryota"/>
</dbReference>
<dbReference type="EnsemblMetazoa" id="Aqu2.1.28720_001">
    <property type="protein sequence ID" value="Aqu2.1.28720_001"/>
    <property type="gene ID" value="Aqu2.1.28720"/>
</dbReference>
<dbReference type="PANTHER" id="PTHR10131">
    <property type="entry name" value="TNF RECEPTOR ASSOCIATED FACTOR"/>
    <property type="match status" value="1"/>
</dbReference>
<dbReference type="InterPro" id="IPR001841">
    <property type="entry name" value="Znf_RING"/>
</dbReference>
<evidence type="ECO:0000256" key="1">
    <source>
        <dbReference type="ARBA" id="ARBA00022723"/>
    </source>
</evidence>
<organism evidence="8">
    <name type="scientific">Amphimedon queenslandica</name>
    <name type="common">Sponge</name>
    <dbReference type="NCBI Taxonomy" id="400682"/>
    <lineage>
        <taxon>Eukaryota</taxon>
        <taxon>Metazoa</taxon>
        <taxon>Porifera</taxon>
        <taxon>Demospongiae</taxon>
        <taxon>Heteroscleromorpha</taxon>
        <taxon>Haplosclerida</taxon>
        <taxon>Niphatidae</taxon>
        <taxon>Amphimedon</taxon>
    </lineage>
</organism>
<dbReference type="AlphaFoldDB" id="A0A1X7UL64"/>
<keyword evidence="3 4" id="KW-0862">Zinc</keyword>
<dbReference type="PANTHER" id="PTHR10131:SF94">
    <property type="entry name" value="TNF RECEPTOR-ASSOCIATED FACTOR 4"/>
    <property type="match status" value="1"/>
</dbReference>
<dbReference type="InterPro" id="IPR013083">
    <property type="entry name" value="Znf_RING/FYVE/PHD"/>
</dbReference>
<feature type="region of interest" description="Disordered" evidence="5">
    <location>
        <begin position="361"/>
        <end position="419"/>
    </location>
</feature>
<keyword evidence="2 4" id="KW-0863">Zinc-finger</keyword>
<evidence type="ECO:0000313" key="8">
    <source>
        <dbReference type="EnsemblMetazoa" id="Aqu2.1.28720_001"/>
    </source>
</evidence>
<dbReference type="OrthoDB" id="654191at2759"/>
<accession>A0A1X7UL64</accession>
<protein>
    <recommendedName>
        <fullName evidence="9">RING-type domain-containing protein</fullName>
    </recommendedName>
</protein>
<evidence type="ECO:0000259" key="7">
    <source>
        <dbReference type="PROSITE" id="PS50145"/>
    </source>
</evidence>
<feature type="zinc finger region" description="TRAF-type" evidence="4">
    <location>
        <begin position="196"/>
        <end position="245"/>
    </location>
</feature>
<feature type="domain" description="RING-type" evidence="6">
    <location>
        <begin position="50"/>
        <end position="94"/>
    </location>
</feature>
<feature type="zinc finger region" description="TRAF-type" evidence="4">
    <location>
        <begin position="140"/>
        <end position="184"/>
    </location>
</feature>
<dbReference type="PROSITE" id="PS50089">
    <property type="entry name" value="ZF_RING_2"/>
    <property type="match status" value="1"/>
</dbReference>
<dbReference type="GO" id="GO:0008270">
    <property type="term" value="F:zinc ion binding"/>
    <property type="evidence" value="ECO:0007669"/>
    <property type="project" value="UniProtKB-KW"/>
</dbReference>
<evidence type="ECO:0000256" key="3">
    <source>
        <dbReference type="ARBA" id="ARBA00022833"/>
    </source>
</evidence>
<dbReference type="InterPro" id="IPR001293">
    <property type="entry name" value="Znf_TRAF"/>
</dbReference>